<gene>
    <name evidence="3" type="ORF">D9Q98_008715</name>
</gene>
<reference evidence="3" key="1">
    <citation type="journal article" date="2019" name="Plant J.">
        <title>Chlorella vulgaris genome assembly and annotation reveals the molecular basis for metabolic acclimation to high light conditions.</title>
        <authorList>
            <person name="Cecchin M."/>
            <person name="Marcolungo L."/>
            <person name="Rossato M."/>
            <person name="Girolomoni L."/>
            <person name="Cosentino E."/>
            <person name="Cuine S."/>
            <person name="Li-Beisson Y."/>
            <person name="Delledonne M."/>
            <person name="Ballottari M."/>
        </authorList>
    </citation>
    <scope>NUCLEOTIDE SEQUENCE</scope>
    <source>
        <strain evidence="3">211/11P</strain>
    </source>
</reference>
<keyword evidence="4" id="KW-1185">Reference proteome</keyword>
<evidence type="ECO:0000313" key="3">
    <source>
        <dbReference type="EMBL" id="KAI3426342.1"/>
    </source>
</evidence>
<dbReference type="Gene3D" id="1.25.40.10">
    <property type="entry name" value="Tetratricopeptide repeat domain"/>
    <property type="match status" value="1"/>
</dbReference>
<dbReference type="OrthoDB" id="412876at2759"/>
<evidence type="ECO:0000256" key="1">
    <source>
        <dbReference type="ARBA" id="ARBA00022691"/>
    </source>
</evidence>
<proteinExistence type="predicted"/>
<evidence type="ECO:0000313" key="4">
    <source>
        <dbReference type="Proteomes" id="UP001055712"/>
    </source>
</evidence>
<dbReference type="EMBL" id="SIDB01000011">
    <property type="protein sequence ID" value="KAI3426342.1"/>
    <property type="molecule type" value="Genomic_DNA"/>
</dbReference>
<sequence>MAKTSLGSLLLNARQSLQTGQPERAVDLARQALDIDSVSILAFFVLGSAHAALSAHAEAAAAFRRVVQLTAGSQPDTQRHHLHVAAAQNMLLESKHALPSSWIPTLNDARRLATVEQSIRAAVAQFSSPPRVLVCGGMGLEAVMAAQAGAAAVSILCLGNPLAASLSAELAAASGCGDRVVAAASTAELRQRLASDAAHHSNSTLLVLADALACSINWRQLAEQVAAVAPLLGTEVTVLPHEVHMRACLVHCPPAVALNEVDACALQEVTGGLDFEAANQALPRSSRSVCLPGYQHTALTAATTLLAVRMAALLPTTSNAAAGSFPAGAPEAQGATMQLQVSAAGPADVLCWWYEQLLLPGGAEGAAGNAAGGCSRLSADPDSCMRQEAALQPHVWQHLEFLDHSWLAAGQQVEVKVCCCLPPQSTAAADAAVAAAAAGLQSLGLAAAGSGAPEAAPMPGSAVSPQFNVLLAGSSRVGGVHARKLQLAVPQPSVAAAMPPYHASMLNDTRRTSAYREGIAGSLQQAAGREKGRQTSEGQAAGEPPLVLDIGSGSGLLCLLACQAGAQRVVGCERVPELHALAGELLQANGMADRVSLVQKLSRQLAVASAAAGGSTADVPRRASVLLHEIFGTDPFSEGVVPTLVHAKQQLLQPGATLAPCKLHIIAAVATSTSLHRLLRPPATVCGGRICTAAFGELASQKVDCQAGQVPDLVLLTEPCCVLSVDFEAAELELEGSSTVLLESLPQPWPLAAWAAAMQAASDSTPAAAPLSNADDNSQVGGHELAPGTHGAGLYALSWFEIEFAGGVTGSSAPHLQHSEHWQQVVQPLEGDVADAVLRSLQRPAAITCRNGAASEVEALVLTAGWTVDRLWFKLEGIAAAGSSSDENESQHP</sequence>
<dbReference type="Gene3D" id="2.70.160.11">
    <property type="entry name" value="Hnrnp arginine n-methyltransferase1"/>
    <property type="match status" value="1"/>
</dbReference>
<dbReference type="Proteomes" id="UP001055712">
    <property type="component" value="Unassembled WGS sequence"/>
</dbReference>
<dbReference type="CDD" id="cd02440">
    <property type="entry name" value="AdoMet_MTases"/>
    <property type="match status" value="1"/>
</dbReference>
<dbReference type="SUPFAM" id="SSF48452">
    <property type="entry name" value="TPR-like"/>
    <property type="match status" value="1"/>
</dbReference>
<dbReference type="AlphaFoldDB" id="A0A9D4TIL9"/>
<dbReference type="GO" id="GO:0016274">
    <property type="term" value="F:protein-arginine N-methyltransferase activity"/>
    <property type="evidence" value="ECO:0007669"/>
    <property type="project" value="InterPro"/>
</dbReference>
<reference evidence="3" key="2">
    <citation type="submission" date="2020-11" db="EMBL/GenBank/DDBJ databases">
        <authorList>
            <person name="Cecchin M."/>
            <person name="Marcolungo L."/>
            <person name="Rossato M."/>
            <person name="Girolomoni L."/>
            <person name="Cosentino E."/>
            <person name="Cuine S."/>
            <person name="Li-Beisson Y."/>
            <person name="Delledonne M."/>
            <person name="Ballottari M."/>
        </authorList>
    </citation>
    <scope>NUCLEOTIDE SEQUENCE</scope>
    <source>
        <strain evidence="3">211/11P</strain>
        <tissue evidence="3">Whole cell</tissue>
    </source>
</reference>
<dbReference type="Gene3D" id="3.40.50.150">
    <property type="entry name" value="Vaccinia Virus protein VP39"/>
    <property type="match status" value="2"/>
</dbReference>
<dbReference type="PANTHER" id="PTHR11006">
    <property type="entry name" value="PROTEIN ARGININE N-METHYLTRANSFERASE"/>
    <property type="match status" value="1"/>
</dbReference>
<dbReference type="InterPro" id="IPR029063">
    <property type="entry name" value="SAM-dependent_MTases_sf"/>
</dbReference>
<organism evidence="3 4">
    <name type="scientific">Chlorella vulgaris</name>
    <name type="common">Green alga</name>
    <dbReference type="NCBI Taxonomy" id="3077"/>
    <lineage>
        <taxon>Eukaryota</taxon>
        <taxon>Viridiplantae</taxon>
        <taxon>Chlorophyta</taxon>
        <taxon>core chlorophytes</taxon>
        <taxon>Trebouxiophyceae</taxon>
        <taxon>Chlorellales</taxon>
        <taxon>Chlorellaceae</taxon>
        <taxon>Chlorella clade</taxon>
        <taxon>Chlorella</taxon>
    </lineage>
</organism>
<evidence type="ECO:0000256" key="2">
    <source>
        <dbReference type="SAM" id="MobiDB-lite"/>
    </source>
</evidence>
<accession>A0A9D4TIL9</accession>
<comment type="caution">
    <text evidence="3">The sequence shown here is derived from an EMBL/GenBank/DDBJ whole genome shotgun (WGS) entry which is preliminary data.</text>
</comment>
<feature type="region of interest" description="Disordered" evidence="2">
    <location>
        <begin position="523"/>
        <end position="545"/>
    </location>
</feature>
<dbReference type="InterPro" id="IPR011990">
    <property type="entry name" value="TPR-like_helical_dom_sf"/>
</dbReference>
<name>A0A9D4TIL9_CHLVU</name>
<dbReference type="SUPFAM" id="SSF53335">
    <property type="entry name" value="S-adenosyl-L-methionine-dependent methyltransferases"/>
    <property type="match status" value="1"/>
</dbReference>
<protein>
    <submittedName>
        <fullName evidence="3">Uncharacterized protein</fullName>
    </submittedName>
</protein>
<dbReference type="PANTHER" id="PTHR11006:SF4">
    <property type="entry name" value="PROTEIN ARGININE N-METHYLTRANSFERASE 7"/>
    <property type="match status" value="1"/>
</dbReference>
<keyword evidence="1" id="KW-0949">S-adenosyl-L-methionine</keyword>
<dbReference type="InterPro" id="IPR025799">
    <property type="entry name" value="Arg_MeTrfase"/>
</dbReference>
<dbReference type="GO" id="GO:0042054">
    <property type="term" value="F:histone methyltransferase activity"/>
    <property type="evidence" value="ECO:0007669"/>
    <property type="project" value="TreeGrafter"/>
</dbReference>